<protein>
    <submittedName>
        <fullName evidence="8">DME family drug/metabolite transporter</fullName>
    </submittedName>
</protein>
<feature type="transmembrane region" description="Helical" evidence="6">
    <location>
        <begin position="195"/>
        <end position="217"/>
    </location>
</feature>
<accession>A0A853BUG6</accession>
<evidence type="ECO:0000256" key="2">
    <source>
        <dbReference type="ARBA" id="ARBA00007362"/>
    </source>
</evidence>
<dbReference type="InterPro" id="IPR050638">
    <property type="entry name" value="AA-Vitamin_Transporters"/>
</dbReference>
<dbReference type="PANTHER" id="PTHR32322:SF2">
    <property type="entry name" value="EAMA DOMAIN-CONTAINING PROTEIN"/>
    <property type="match status" value="1"/>
</dbReference>
<dbReference type="SUPFAM" id="SSF103481">
    <property type="entry name" value="Multidrug resistance efflux transporter EmrE"/>
    <property type="match status" value="2"/>
</dbReference>
<feature type="transmembrane region" description="Helical" evidence="6">
    <location>
        <begin position="83"/>
        <end position="104"/>
    </location>
</feature>
<keyword evidence="9" id="KW-1185">Reference proteome</keyword>
<dbReference type="EMBL" id="JACCFO010000001">
    <property type="protein sequence ID" value="NYI98157.1"/>
    <property type="molecule type" value="Genomic_DNA"/>
</dbReference>
<dbReference type="AlphaFoldDB" id="A0A853BUG6"/>
<evidence type="ECO:0000256" key="3">
    <source>
        <dbReference type="ARBA" id="ARBA00022692"/>
    </source>
</evidence>
<evidence type="ECO:0000256" key="6">
    <source>
        <dbReference type="SAM" id="Phobius"/>
    </source>
</evidence>
<evidence type="ECO:0000259" key="7">
    <source>
        <dbReference type="Pfam" id="PF00892"/>
    </source>
</evidence>
<dbReference type="GO" id="GO:0016020">
    <property type="term" value="C:membrane"/>
    <property type="evidence" value="ECO:0007669"/>
    <property type="project" value="UniProtKB-SubCell"/>
</dbReference>
<name>A0A853BUG6_9ACTN</name>
<comment type="similarity">
    <text evidence="2">Belongs to the EamA transporter family.</text>
</comment>
<gene>
    <name evidence="8" type="ORF">HNR12_004434</name>
</gene>
<evidence type="ECO:0000256" key="5">
    <source>
        <dbReference type="ARBA" id="ARBA00023136"/>
    </source>
</evidence>
<evidence type="ECO:0000256" key="4">
    <source>
        <dbReference type="ARBA" id="ARBA00022989"/>
    </source>
</evidence>
<feature type="transmembrane region" description="Helical" evidence="6">
    <location>
        <begin position="51"/>
        <end position="71"/>
    </location>
</feature>
<evidence type="ECO:0000256" key="1">
    <source>
        <dbReference type="ARBA" id="ARBA00004141"/>
    </source>
</evidence>
<dbReference type="PANTHER" id="PTHR32322">
    <property type="entry name" value="INNER MEMBRANE TRANSPORTER"/>
    <property type="match status" value="1"/>
</dbReference>
<sequence length="343" mass="33865">MTSHADIPACLSTLEYAVVSENHSAARPSAAASSSSSLPAASSPGSARRGFALLTAAGVLWGTGGLAGHLLQADGVPPLAVAAYRLLVAGALITAFLAAAGRLGRLPRSRPPAVRLAANALLHAVFQSLYFASLAFIPVGLATLVKIGSVPVFVAVGICLAARRVPSRRLAAAVLLAVAGLALLAGFPAGDAPPLTLALGLACALGAGLTFSVMTLLNRAPVAGLDPLVNVGVGLLAGGLLLLPAGLVAGMAVPARPLPLALLVFLGLVPTALAYLAYFGGLRTASDAGAAVGTIAEPLTAAVLSMVLLGEQMTAAGAVGAVLLLAAMGVDQAAEALRRRRSG</sequence>
<reference evidence="8 9" key="1">
    <citation type="submission" date="2020-07" db="EMBL/GenBank/DDBJ databases">
        <title>Sequencing the genomes of 1000 actinobacteria strains.</title>
        <authorList>
            <person name="Klenk H.-P."/>
        </authorList>
    </citation>
    <scope>NUCLEOTIDE SEQUENCE [LARGE SCALE GENOMIC DNA]</scope>
    <source>
        <strain evidence="8 9">DSM 45927</strain>
    </source>
</reference>
<keyword evidence="5 6" id="KW-0472">Membrane</keyword>
<comment type="caution">
    <text evidence="8">The sequence shown here is derived from an EMBL/GenBank/DDBJ whole genome shotgun (WGS) entry which is preliminary data.</text>
</comment>
<feature type="domain" description="EamA" evidence="7">
    <location>
        <begin position="50"/>
        <end position="184"/>
    </location>
</feature>
<evidence type="ECO:0000313" key="8">
    <source>
        <dbReference type="EMBL" id="NYI98157.1"/>
    </source>
</evidence>
<comment type="subcellular location">
    <subcellularLocation>
        <location evidence="1">Membrane</location>
        <topology evidence="1">Multi-pass membrane protein</topology>
    </subcellularLocation>
</comment>
<dbReference type="RefSeq" id="WP_308118772.1">
    <property type="nucleotide sequence ID" value="NZ_JACCFO010000001.1"/>
</dbReference>
<feature type="transmembrane region" description="Helical" evidence="6">
    <location>
        <begin position="116"/>
        <end position="137"/>
    </location>
</feature>
<proteinExistence type="inferred from homology"/>
<dbReference type="Pfam" id="PF00892">
    <property type="entry name" value="EamA"/>
    <property type="match status" value="2"/>
</dbReference>
<dbReference type="Proteomes" id="UP000575985">
    <property type="component" value="Unassembled WGS sequence"/>
</dbReference>
<feature type="domain" description="EamA" evidence="7">
    <location>
        <begin position="199"/>
        <end position="327"/>
    </location>
</feature>
<organism evidence="8 9">
    <name type="scientific">Streptomonospora nanhaiensis</name>
    <dbReference type="NCBI Taxonomy" id="1323731"/>
    <lineage>
        <taxon>Bacteria</taxon>
        <taxon>Bacillati</taxon>
        <taxon>Actinomycetota</taxon>
        <taxon>Actinomycetes</taxon>
        <taxon>Streptosporangiales</taxon>
        <taxon>Nocardiopsidaceae</taxon>
        <taxon>Streptomonospora</taxon>
    </lineage>
</organism>
<feature type="transmembrane region" description="Helical" evidence="6">
    <location>
        <begin position="143"/>
        <end position="163"/>
    </location>
</feature>
<evidence type="ECO:0000313" key="9">
    <source>
        <dbReference type="Proteomes" id="UP000575985"/>
    </source>
</evidence>
<feature type="transmembrane region" description="Helical" evidence="6">
    <location>
        <begin position="170"/>
        <end position="189"/>
    </location>
</feature>
<feature type="transmembrane region" description="Helical" evidence="6">
    <location>
        <begin position="315"/>
        <end position="334"/>
    </location>
</feature>
<feature type="transmembrane region" description="Helical" evidence="6">
    <location>
        <begin position="290"/>
        <end position="309"/>
    </location>
</feature>
<feature type="transmembrane region" description="Helical" evidence="6">
    <location>
        <begin position="258"/>
        <end position="278"/>
    </location>
</feature>
<feature type="transmembrane region" description="Helical" evidence="6">
    <location>
        <begin position="229"/>
        <end position="252"/>
    </location>
</feature>
<keyword evidence="3 6" id="KW-0812">Transmembrane</keyword>
<keyword evidence="4 6" id="KW-1133">Transmembrane helix</keyword>
<dbReference type="InterPro" id="IPR037185">
    <property type="entry name" value="EmrE-like"/>
</dbReference>
<dbReference type="InterPro" id="IPR000620">
    <property type="entry name" value="EamA_dom"/>
</dbReference>